<dbReference type="SMART" id="SM00408">
    <property type="entry name" value="IGc2"/>
    <property type="match status" value="3"/>
</dbReference>
<dbReference type="PROSITE" id="PS50835">
    <property type="entry name" value="IG_LIKE"/>
    <property type="match status" value="3"/>
</dbReference>
<evidence type="ECO:0000256" key="6">
    <source>
        <dbReference type="ARBA" id="ARBA00022729"/>
    </source>
</evidence>
<feature type="domain" description="Ig-like" evidence="20">
    <location>
        <begin position="19"/>
        <end position="119"/>
    </location>
</feature>
<dbReference type="InterPro" id="IPR003585">
    <property type="entry name" value="Neurexin-like"/>
</dbReference>
<evidence type="ECO:0000256" key="3">
    <source>
        <dbReference type="ARBA" id="ARBA00022475"/>
    </source>
</evidence>
<keyword evidence="11" id="KW-1015">Disulfide bond</keyword>
<dbReference type="GO" id="GO:0051606">
    <property type="term" value="P:detection of stimulus"/>
    <property type="evidence" value="ECO:0007669"/>
    <property type="project" value="TreeGrafter"/>
</dbReference>
<evidence type="ECO:0000256" key="17">
    <source>
        <dbReference type="ARBA" id="ARBA00080773"/>
    </source>
</evidence>
<keyword evidence="22" id="KW-1185">Reference proteome</keyword>
<dbReference type="GO" id="GO:0007156">
    <property type="term" value="P:homophilic cell adhesion via plasma membrane adhesion molecules"/>
    <property type="evidence" value="ECO:0007669"/>
    <property type="project" value="TreeGrafter"/>
</dbReference>
<dbReference type="GO" id="GO:0005886">
    <property type="term" value="C:plasma membrane"/>
    <property type="evidence" value="ECO:0007669"/>
    <property type="project" value="UniProtKB-SubCell"/>
</dbReference>
<comment type="similarity">
    <text evidence="2">Belongs to the nectin family.</text>
</comment>
<dbReference type="Gene3D" id="2.60.40.10">
    <property type="entry name" value="Immunoglobulins"/>
    <property type="match status" value="3"/>
</dbReference>
<dbReference type="InterPro" id="IPR036179">
    <property type="entry name" value="Ig-like_dom_sf"/>
</dbReference>
<dbReference type="PANTHER" id="PTHR45889:SF2">
    <property type="entry name" value="CELL ADHESION MOLECULE 1"/>
    <property type="match status" value="1"/>
</dbReference>
<evidence type="ECO:0000256" key="14">
    <source>
        <dbReference type="ARBA" id="ARBA00034103"/>
    </source>
</evidence>
<evidence type="ECO:0000256" key="2">
    <source>
        <dbReference type="ARBA" id="ARBA00007810"/>
    </source>
</evidence>
<evidence type="ECO:0000313" key="21">
    <source>
        <dbReference type="Ensembl" id="ENSSGRP00000103607.1"/>
    </source>
</evidence>
<dbReference type="InterPro" id="IPR007110">
    <property type="entry name" value="Ig-like_dom"/>
</dbReference>
<evidence type="ECO:0000256" key="16">
    <source>
        <dbReference type="ARBA" id="ARBA00068781"/>
    </source>
</evidence>
<dbReference type="PANTHER" id="PTHR45889">
    <property type="entry name" value="IG-LIKE DOMAIN-CONTAINING PROTEIN"/>
    <property type="match status" value="1"/>
</dbReference>
<keyword evidence="9" id="KW-0770">Synapse</keyword>
<accession>A0A672SPL2</accession>
<evidence type="ECO:0000313" key="22">
    <source>
        <dbReference type="Proteomes" id="UP000472262"/>
    </source>
</evidence>
<gene>
    <name evidence="21" type="primary">cadm1a</name>
</gene>
<keyword evidence="6 19" id="KW-0732">Signal</keyword>
<dbReference type="SMART" id="SM00294">
    <property type="entry name" value="4.1m"/>
    <property type="match status" value="1"/>
</dbReference>
<protein>
    <recommendedName>
        <fullName evidence="16">Cell adhesion molecule 1</fullName>
    </recommendedName>
    <alternativeName>
        <fullName evidence="17">Synaptic cell adhesion molecule</fullName>
    </alternativeName>
</protein>
<keyword evidence="10 18" id="KW-0472">Membrane</keyword>
<evidence type="ECO:0000256" key="18">
    <source>
        <dbReference type="SAM" id="Phobius"/>
    </source>
</evidence>
<dbReference type="AlphaFoldDB" id="A0A672SPL2"/>
<organism evidence="21 22">
    <name type="scientific">Sinocyclocheilus grahami</name>
    <name type="common">Dianchi golden-line fish</name>
    <name type="synonym">Barbus grahami</name>
    <dbReference type="NCBI Taxonomy" id="75366"/>
    <lineage>
        <taxon>Eukaryota</taxon>
        <taxon>Metazoa</taxon>
        <taxon>Chordata</taxon>
        <taxon>Craniata</taxon>
        <taxon>Vertebrata</taxon>
        <taxon>Euteleostomi</taxon>
        <taxon>Actinopterygii</taxon>
        <taxon>Neopterygii</taxon>
        <taxon>Teleostei</taxon>
        <taxon>Ostariophysi</taxon>
        <taxon>Cypriniformes</taxon>
        <taxon>Cyprinidae</taxon>
        <taxon>Cyprininae</taxon>
        <taxon>Sinocyclocheilus</taxon>
    </lineage>
</organism>
<evidence type="ECO:0000256" key="7">
    <source>
        <dbReference type="ARBA" id="ARBA00022737"/>
    </source>
</evidence>
<evidence type="ECO:0000256" key="9">
    <source>
        <dbReference type="ARBA" id="ARBA00023018"/>
    </source>
</evidence>
<keyword evidence="7" id="KW-0677">Repeat</keyword>
<reference evidence="21" key="2">
    <citation type="submission" date="2025-09" db="UniProtKB">
        <authorList>
            <consortium name="Ensembl"/>
        </authorList>
    </citation>
    <scope>IDENTIFICATION</scope>
</reference>
<feature type="signal peptide" evidence="19">
    <location>
        <begin position="1"/>
        <end position="24"/>
    </location>
</feature>
<evidence type="ECO:0000256" key="13">
    <source>
        <dbReference type="ARBA" id="ARBA00023319"/>
    </source>
</evidence>
<reference evidence="21" key="1">
    <citation type="submission" date="2025-08" db="UniProtKB">
        <authorList>
            <consortium name="Ensembl"/>
        </authorList>
    </citation>
    <scope>IDENTIFICATION</scope>
</reference>
<dbReference type="FunFam" id="2.60.40.10:FF:000013">
    <property type="entry name" value="cell adhesion molecule 1 isoform X1"/>
    <property type="match status" value="1"/>
</dbReference>
<sequence>MNRPASLSFSNLISLSLCPSTVQSQNLIADNVSVVEGDTATISCRVKNNDDSVIQLLNPNRQTIYFRDVRPLKDARFQLVNFSDNELRVSLSNVSLSDEGRYVCQLYTDPPQEAYADITVLIPPGNPIIESREDIVREGNETEITCTSMGSKPAATIRWMKGDKELQGKSKVEATYDRMFTVTSLLRFTVTREDDGVPVVCIVDHPAVKDFQAQKYLEVQYKPEVTIKVEFPQGLIREGENLELTCQAKGKPQPHQVNWVRVDDEVPSHAVITGSDLFIENLNKSYNGTYRCVASNSVGETYADYILYVRDAAPSTEAAAHVTPSLDFLLSDSQAGPEAQRLDHAVIGGVVAVVVFAMLCLLIVLGRYFARHKGTYFTHEAKGADDAADADTAIINAEGGHNNSDEKKEYYI</sequence>
<feature type="domain" description="Ig-like" evidence="20">
    <location>
        <begin position="123"/>
        <end position="218"/>
    </location>
</feature>
<evidence type="ECO:0000256" key="4">
    <source>
        <dbReference type="ARBA" id="ARBA00022553"/>
    </source>
</evidence>
<dbReference type="InterPro" id="IPR013162">
    <property type="entry name" value="CD80_C2-set"/>
</dbReference>
<dbReference type="FunFam" id="2.60.40.10:FF:000200">
    <property type="entry name" value="cell adhesion molecule 1 isoform X1"/>
    <property type="match status" value="1"/>
</dbReference>
<comment type="subunit">
    <text evidence="15">Homodimer (via Ig-like V-type domain). Interacts with FARP1. Interacts (via Ig-like V-type domain) with CRTAM (via Ig-like V-type domain); the interaction competes with CRTAM homodimerization and CADM1 homodimerization. Interacts (via C-terminus) with EPB41L3/DAL1. The interaction with EPB41L3/DAL1 may act to anchor CADM1 to the actin cytoskeleton. Interacts (via C-terminus) with MPP2 (via PDZ domain). Interacts (via C-terminus) with MPP3 (via PDZ domain); this interaction connects CADM1 with DLG1. Interacts (via C-terminus) with PALS2 (via PDZ domain).</text>
</comment>
<dbReference type="Proteomes" id="UP000472262">
    <property type="component" value="Unassembled WGS sequence"/>
</dbReference>
<dbReference type="CDD" id="cd05881">
    <property type="entry name" value="IgV_1_Necl-2"/>
    <property type="match status" value="1"/>
</dbReference>
<name>A0A672SPL2_SINGR</name>
<evidence type="ECO:0000256" key="15">
    <source>
        <dbReference type="ARBA" id="ARBA00063829"/>
    </source>
</evidence>
<dbReference type="GO" id="GO:0005102">
    <property type="term" value="F:signaling receptor binding"/>
    <property type="evidence" value="ECO:0007669"/>
    <property type="project" value="TreeGrafter"/>
</dbReference>
<comment type="subcellular location">
    <subcellularLocation>
        <location evidence="1">Cell membrane</location>
        <topology evidence="1">Single-pass type I membrane protein</topology>
    </subcellularLocation>
    <subcellularLocation>
        <location evidence="14">Synapse</location>
    </subcellularLocation>
</comment>
<evidence type="ECO:0000256" key="11">
    <source>
        <dbReference type="ARBA" id="ARBA00023157"/>
    </source>
</evidence>
<keyword evidence="4" id="KW-0597">Phosphoprotein</keyword>
<dbReference type="InterPro" id="IPR013783">
    <property type="entry name" value="Ig-like_fold"/>
</dbReference>
<keyword evidence="3" id="KW-1003">Cell membrane</keyword>
<feature type="chain" id="PRO_5025487166" description="Cell adhesion molecule 1" evidence="19">
    <location>
        <begin position="25"/>
        <end position="412"/>
    </location>
</feature>
<dbReference type="GO" id="GO:0042271">
    <property type="term" value="P:susceptibility to natural killer cell mediated cytotoxicity"/>
    <property type="evidence" value="ECO:0007669"/>
    <property type="project" value="TreeGrafter"/>
</dbReference>
<dbReference type="GO" id="GO:0008037">
    <property type="term" value="P:cell recognition"/>
    <property type="evidence" value="ECO:0007669"/>
    <property type="project" value="TreeGrafter"/>
</dbReference>
<dbReference type="Pfam" id="PF13927">
    <property type="entry name" value="Ig_3"/>
    <property type="match status" value="1"/>
</dbReference>
<dbReference type="Pfam" id="PF08205">
    <property type="entry name" value="C2-set_2"/>
    <property type="match status" value="1"/>
</dbReference>
<dbReference type="SUPFAM" id="SSF48726">
    <property type="entry name" value="Immunoglobulin"/>
    <property type="match status" value="3"/>
</dbReference>
<evidence type="ECO:0000256" key="8">
    <source>
        <dbReference type="ARBA" id="ARBA00022989"/>
    </source>
</evidence>
<evidence type="ECO:0000256" key="10">
    <source>
        <dbReference type="ARBA" id="ARBA00023136"/>
    </source>
</evidence>
<proteinExistence type="inferred from homology"/>
<keyword evidence="5 18" id="KW-0812">Transmembrane</keyword>
<evidence type="ECO:0000256" key="5">
    <source>
        <dbReference type="ARBA" id="ARBA00022692"/>
    </source>
</evidence>
<dbReference type="GO" id="GO:0043005">
    <property type="term" value="C:neuron projection"/>
    <property type="evidence" value="ECO:0007669"/>
    <property type="project" value="TreeGrafter"/>
</dbReference>
<evidence type="ECO:0000256" key="12">
    <source>
        <dbReference type="ARBA" id="ARBA00023180"/>
    </source>
</evidence>
<dbReference type="Pfam" id="PF07686">
    <property type="entry name" value="V-set"/>
    <property type="match status" value="1"/>
</dbReference>
<keyword evidence="8 18" id="KW-1133">Transmembrane helix</keyword>
<evidence type="ECO:0000256" key="19">
    <source>
        <dbReference type="SAM" id="SignalP"/>
    </source>
</evidence>
<dbReference type="InterPro" id="IPR013106">
    <property type="entry name" value="Ig_V-set"/>
</dbReference>
<evidence type="ECO:0000259" key="20">
    <source>
        <dbReference type="PROSITE" id="PS50835"/>
    </source>
</evidence>
<dbReference type="FunFam" id="2.60.40.10:FF:000184">
    <property type="entry name" value="cell adhesion molecule 1 isoform X2"/>
    <property type="match status" value="1"/>
</dbReference>
<dbReference type="InterPro" id="IPR003599">
    <property type="entry name" value="Ig_sub"/>
</dbReference>
<feature type="transmembrane region" description="Helical" evidence="18">
    <location>
        <begin position="345"/>
        <end position="365"/>
    </location>
</feature>
<dbReference type="SMART" id="SM00409">
    <property type="entry name" value="IG"/>
    <property type="match status" value="3"/>
</dbReference>
<dbReference type="Ensembl" id="ENSSGRT00000110148.1">
    <property type="protein sequence ID" value="ENSSGRP00000103607.1"/>
    <property type="gene ID" value="ENSSGRG00000051429.1"/>
</dbReference>
<feature type="domain" description="Ig-like" evidence="20">
    <location>
        <begin position="223"/>
        <end position="303"/>
    </location>
</feature>
<keyword evidence="13" id="KW-0393">Immunoglobulin domain</keyword>
<evidence type="ECO:0000256" key="1">
    <source>
        <dbReference type="ARBA" id="ARBA00004251"/>
    </source>
</evidence>
<dbReference type="GO" id="GO:0045202">
    <property type="term" value="C:synapse"/>
    <property type="evidence" value="ECO:0007669"/>
    <property type="project" value="UniProtKB-SubCell"/>
</dbReference>
<keyword evidence="12" id="KW-0325">Glycoprotein</keyword>
<dbReference type="InterPro" id="IPR003598">
    <property type="entry name" value="Ig_sub2"/>
</dbReference>